<gene>
    <name evidence="2" type="ORF">CGZ94_16945</name>
</gene>
<dbReference type="InterPro" id="IPR021414">
    <property type="entry name" value="DUF3054"/>
</dbReference>
<reference evidence="2 3" key="1">
    <citation type="submission" date="2017-07" db="EMBL/GenBank/DDBJ databases">
        <title>Draft whole genome sequences of clinical Proprionibacteriaceae strains.</title>
        <authorList>
            <person name="Bernier A.-M."/>
            <person name="Bernard K."/>
            <person name="Domingo M.-C."/>
        </authorList>
    </citation>
    <scope>NUCLEOTIDE SEQUENCE [LARGE SCALE GENOMIC DNA]</scope>
    <source>
        <strain evidence="2 3">NML 030167</strain>
    </source>
</reference>
<proteinExistence type="predicted"/>
<feature type="transmembrane region" description="Helical" evidence="1">
    <location>
        <begin position="24"/>
        <end position="42"/>
    </location>
</feature>
<keyword evidence="1" id="KW-0472">Membrane</keyword>
<keyword evidence="1" id="KW-0812">Transmembrane</keyword>
<evidence type="ECO:0000256" key="1">
    <source>
        <dbReference type="SAM" id="Phobius"/>
    </source>
</evidence>
<organism evidence="2 3">
    <name type="scientific">Enemella evansiae</name>
    <dbReference type="NCBI Taxonomy" id="2016499"/>
    <lineage>
        <taxon>Bacteria</taxon>
        <taxon>Bacillati</taxon>
        <taxon>Actinomycetota</taxon>
        <taxon>Actinomycetes</taxon>
        <taxon>Propionibacteriales</taxon>
        <taxon>Propionibacteriaceae</taxon>
        <taxon>Enemella</taxon>
    </lineage>
</organism>
<feature type="transmembrane region" description="Helical" evidence="1">
    <location>
        <begin position="80"/>
        <end position="99"/>
    </location>
</feature>
<dbReference type="AlphaFoldDB" id="A0A255G430"/>
<dbReference type="Pfam" id="PF11255">
    <property type="entry name" value="DUF3054"/>
    <property type="match status" value="1"/>
</dbReference>
<evidence type="ECO:0008006" key="4">
    <source>
        <dbReference type="Google" id="ProtNLM"/>
    </source>
</evidence>
<sequence length="150" mass="16334">MPYSVSSPNTCCVTARAYTRPVRALISLLVDVLLVLGFTLAMRVSHSQAITPLGLIQTAWPFLVGLAIGWLVSRSWRTTLTLYAALAVWACTVAIGLVIRRITMVGVQPSFTMVAASVLAVFLLGWRLIVFLVREVNRRQGPIPGVRPSA</sequence>
<protein>
    <recommendedName>
        <fullName evidence="4">DUF3054 domain-containing protein</fullName>
    </recommendedName>
</protein>
<keyword evidence="3" id="KW-1185">Reference proteome</keyword>
<dbReference type="Proteomes" id="UP000215896">
    <property type="component" value="Unassembled WGS sequence"/>
</dbReference>
<evidence type="ECO:0000313" key="2">
    <source>
        <dbReference type="EMBL" id="OYO10679.1"/>
    </source>
</evidence>
<evidence type="ECO:0000313" key="3">
    <source>
        <dbReference type="Proteomes" id="UP000215896"/>
    </source>
</evidence>
<name>A0A255G430_9ACTN</name>
<keyword evidence="1" id="KW-1133">Transmembrane helix</keyword>
<feature type="transmembrane region" description="Helical" evidence="1">
    <location>
        <begin position="54"/>
        <end position="73"/>
    </location>
</feature>
<dbReference type="EMBL" id="NMVO01000016">
    <property type="protein sequence ID" value="OYO10679.1"/>
    <property type="molecule type" value="Genomic_DNA"/>
</dbReference>
<dbReference type="OrthoDB" id="3698172at2"/>
<feature type="transmembrane region" description="Helical" evidence="1">
    <location>
        <begin position="111"/>
        <end position="133"/>
    </location>
</feature>
<comment type="caution">
    <text evidence="2">The sequence shown here is derived from an EMBL/GenBank/DDBJ whole genome shotgun (WGS) entry which is preliminary data.</text>
</comment>
<accession>A0A255G430</accession>